<feature type="transmembrane region" description="Helical" evidence="1">
    <location>
        <begin position="242"/>
        <end position="267"/>
    </location>
</feature>
<dbReference type="PANTHER" id="PTHR38454">
    <property type="entry name" value="INTEGRAL MEMBRANE PROTEIN-RELATED"/>
    <property type="match status" value="1"/>
</dbReference>
<sequence>MQTLTTLKNHTMHRQLLHHQIFHRFGPQTILVLLALLLLAPSLRPGHFFGSSCDWYSQYVSIAETMRSTFYEEGTLFPGQLPLGGSSNIYQFAYYGYLRPDVLLGCLLPSVSMDVILTVYAVGGYLVSILLFYHLLKKCGLQLPFRFFGSVLFLCAGCFFQIHRQIVFVNYMPFLLGALLSALYFHRRKKGWPLVLMLFLIHLHSFYYSIACLLSVFVFLLHTAPSRRWKEMLRLTGSFCKYAFISVLLAGILLLPTAFVIFSCAGAKDGGTAAAASPLAFHLDFSGLLYSPYGYGLTLTALFLLLLALWVPHLRAASAFVIFGCISGLLPYVLNGFLYSRSKILMPFLPLALLLCMQSLQWFWKKRKTPHPILLLPMAAVTWLQYQNHGTLLVFADLAAVLLLFLCLSRRSSASGPPRTFRSRLPALFPGSPRSHTAASPAMQRLLTLPGTLTFLGMTAFLFAAGLHLGDPRLSTEEAAASHFSDTERTDFCQDPSYRFDTFLNPYQSANRLLAPGTGRSSAYTSTGNPVYSSFYFDQMRNPIRINNRVALLSVENPFFLYLNSVRYLETSEDRLPWGYKVKQRNSASVLAENTNVLPLCYGSTALLSQEAWEQLPFPDNLEAITSRSVVPSSGSTSFTSHFREIFPEEGRDYTITEETKDRLTVVPAKPLKDQILAVTFRVQPLSDQAVVITINGVRNKLSGADAPYPNHNTTFTYLLSSPEEIRQLTVETQGKFQISDLHCYTLDTSCFGMDTIYPFQNEDTSGNEVLKGTIRLPEDGYFITSLPLESGYQAWADGAPASIQKVNGAYLGIPLAKGEHSIRLTYEPPLQKAGGICSLAGLLVFFLQICLENQHVLKNFVNPSHRTKEEKTS</sequence>
<evidence type="ECO:0000313" key="3">
    <source>
        <dbReference type="Proteomes" id="UP000886817"/>
    </source>
</evidence>
<feature type="transmembrane region" description="Helical" evidence="1">
    <location>
        <begin position="317"/>
        <end position="337"/>
    </location>
</feature>
<feature type="transmembrane region" description="Helical" evidence="1">
    <location>
        <begin position="21"/>
        <end position="40"/>
    </location>
</feature>
<feature type="transmembrane region" description="Helical" evidence="1">
    <location>
        <begin position="115"/>
        <end position="136"/>
    </location>
</feature>
<feature type="transmembrane region" description="Helical" evidence="1">
    <location>
        <begin position="197"/>
        <end position="222"/>
    </location>
</feature>
<feature type="transmembrane region" description="Helical" evidence="1">
    <location>
        <begin position="288"/>
        <end position="311"/>
    </location>
</feature>
<evidence type="ECO:0000256" key="1">
    <source>
        <dbReference type="SAM" id="Phobius"/>
    </source>
</evidence>
<feature type="transmembrane region" description="Helical" evidence="1">
    <location>
        <begin position="384"/>
        <end position="408"/>
    </location>
</feature>
<comment type="caution">
    <text evidence="2">The sequence shown here is derived from an EMBL/GenBank/DDBJ whole genome shotgun (WGS) entry which is preliminary data.</text>
</comment>
<dbReference type="PANTHER" id="PTHR38454:SF1">
    <property type="entry name" value="INTEGRAL MEMBRANE PROTEIN"/>
    <property type="match status" value="1"/>
</dbReference>
<keyword evidence="1" id="KW-0812">Transmembrane</keyword>
<keyword evidence="1" id="KW-1133">Transmembrane helix</keyword>
<organism evidence="2 3">
    <name type="scientific">Candidatus Blautia gallistercoris</name>
    <dbReference type="NCBI Taxonomy" id="2838490"/>
    <lineage>
        <taxon>Bacteria</taxon>
        <taxon>Bacillati</taxon>
        <taxon>Bacillota</taxon>
        <taxon>Clostridia</taxon>
        <taxon>Lachnospirales</taxon>
        <taxon>Lachnospiraceae</taxon>
        <taxon>Blautia</taxon>
    </lineage>
</organism>
<dbReference type="Pfam" id="PF09586">
    <property type="entry name" value="YfhO"/>
    <property type="match status" value="1"/>
</dbReference>
<reference evidence="2" key="1">
    <citation type="journal article" date="2021" name="PeerJ">
        <title>Extensive microbial diversity within the chicken gut microbiome revealed by metagenomics and culture.</title>
        <authorList>
            <person name="Gilroy R."/>
            <person name="Ravi A."/>
            <person name="Getino M."/>
            <person name="Pursley I."/>
            <person name="Horton D.L."/>
            <person name="Alikhan N.F."/>
            <person name="Baker D."/>
            <person name="Gharbi K."/>
            <person name="Hall N."/>
            <person name="Watson M."/>
            <person name="Adriaenssens E.M."/>
            <person name="Foster-Nyarko E."/>
            <person name="Jarju S."/>
            <person name="Secka A."/>
            <person name="Antonio M."/>
            <person name="Oren A."/>
            <person name="Chaudhuri R.R."/>
            <person name="La Ragione R."/>
            <person name="Hildebrand F."/>
            <person name="Pallen M.J."/>
        </authorList>
    </citation>
    <scope>NUCLEOTIDE SEQUENCE</scope>
    <source>
        <strain evidence="2">ChiSjej1B19-8411</strain>
    </source>
</reference>
<name>A0A9D1WGR9_9FIRM</name>
<dbReference type="Proteomes" id="UP000886817">
    <property type="component" value="Unassembled WGS sequence"/>
</dbReference>
<dbReference type="InterPro" id="IPR018580">
    <property type="entry name" value="Uncharacterised_YfhO"/>
</dbReference>
<evidence type="ECO:0000313" key="2">
    <source>
        <dbReference type="EMBL" id="HIX58669.1"/>
    </source>
</evidence>
<dbReference type="AlphaFoldDB" id="A0A9D1WGR9"/>
<keyword evidence="1" id="KW-0472">Membrane</keyword>
<proteinExistence type="predicted"/>
<reference evidence="2" key="2">
    <citation type="submission" date="2021-04" db="EMBL/GenBank/DDBJ databases">
        <authorList>
            <person name="Gilroy R."/>
        </authorList>
    </citation>
    <scope>NUCLEOTIDE SEQUENCE</scope>
    <source>
        <strain evidence="2">ChiSjej1B19-8411</strain>
    </source>
</reference>
<accession>A0A9D1WGR9</accession>
<feature type="transmembrane region" description="Helical" evidence="1">
    <location>
        <begin position="143"/>
        <end position="162"/>
    </location>
</feature>
<protein>
    <submittedName>
        <fullName evidence="2">YfhO family protein</fullName>
    </submittedName>
</protein>
<dbReference type="EMBL" id="DXEX01000072">
    <property type="protein sequence ID" value="HIX58669.1"/>
    <property type="molecule type" value="Genomic_DNA"/>
</dbReference>
<feature type="transmembrane region" description="Helical" evidence="1">
    <location>
        <begin position="344"/>
        <end position="364"/>
    </location>
</feature>
<gene>
    <name evidence="2" type="ORF">IAA45_03010</name>
</gene>
<feature type="transmembrane region" description="Helical" evidence="1">
    <location>
        <begin position="446"/>
        <end position="469"/>
    </location>
</feature>
<feature type="transmembrane region" description="Helical" evidence="1">
    <location>
        <begin position="168"/>
        <end position="185"/>
    </location>
</feature>